<protein>
    <submittedName>
        <fullName evidence="2">Uncharacterized protein</fullName>
    </submittedName>
</protein>
<accession>A0A6A5Z4F3</accession>
<sequence>MSQHPNTPSPASFNPFTVLEGNIETGHASLKARRRRQRKHNIHDLNGEVEHHDETSTTSSTSSKHVSAGRAEHCSPYEGFSNYRRQSVDHFKANMREELSSMPLFGLNPDLRPRQEPPDPIQTTMTRYSLSQLAPTINFDFDHSDRPANAQRDLPAYFNRLFAAPASMFGPMLEKPLEDKASMCPCARSASGNDKSCLASDKDHHEDTSSDVYDDVTDQVSGDDTPDDLVPTSDDDDDISDLVSASDDLDEFREAQLRILAPGSMPHASPSSNNTPNTSSSSLDMYKATMERYATAAATLADQPSHSRRPTTPDSSSVSVHLAIKDAGTTHVFNMSANERDVTQQLRHMKRCAEHLLEKIEEHGAQLDYQTVLDVLAWEGAAKEALNEDAGRA</sequence>
<feature type="region of interest" description="Disordered" evidence="1">
    <location>
        <begin position="24"/>
        <end position="70"/>
    </location>
</feature>
<proteinExistence type="predicted"/>
<feature type="compositionally biased region" description="Basic and acidic residues" evidence="1">
    <location>
        <begin position="42"/>
        <end position="55"/>
    </location>
</feature>
<evidence type="ECO:0000256" key="1">
    <source>
        <dbReference type="SAM" id="MobiDB-lite"/>
    </source>
</evidence>
<evidence type="ECO:0000313" key="2">
    <source>
        <dbReference type="EMBL" id="KAF2113883.1"/>
    </source>
</evidence>
<evidence type="ECO:0000313" key="3">
    <source>
        <dbReference type="Proteomes" id="UP000799770"/>
    </source>
</evidence>
<dbReference type="Proteomes" id="UP000799770">
    <property type="component" value="Unassembled WGS sequence"/>
</dbReference>
<feature type="compositionally biased region" description="Basic residues" evidence="1">
    <location>
        <begin position="30"/>
        <end position="41"/>
    </location>
</feature>
<name>A0A6A5Z4F3_9PLEO</name>
<dbReference type="EMBL" id="ML977327">
    <property type="protein sequence ID" value="KAF2113883.1"/>
    <property type="molecule type" value="Genomic_DNA"/>
</dbReference>
<reference evidence="2" key="1">
    <citation type="journal article" date="2020" name="Stud. Mycol.">
        <title>101 Dothideomycetes genomes: a test case for predicting lifestyles and emergence of pathogens.</title>
        <authorList>
            <person name="Haridas S."/>
            <person name="Albert R."/>
            <person name="Binder M."/>
            <person name="Bloem J."/>
            <person name="Labutti K."/>
            <person name="Salamov A."/>
            <person name="Andreopoulos B."/>
            <person name="Baker S."/>
            <person name="Barry K."/>
            <person name="Bills G."/>
            <person name="Bluhm B."/>
            <person name="Cannon C."/>
            <person name="Castanera R."/>
            <person name="Culley D."/>
            <person name="Daum C."/>
            <person name="Ezra D."/>
            <person name="Gonzalez J."/>
            <person name="Henrissat B."/>
            <person name="Kuo A."/>
            <person name="Liang C."/>
            <person name="Lipzen A."/>
            <person name="Lutzoni F."/>
            <person name="Magnuson J."/>
            <person name="Mondo S."/>
            <person name="Nolan M."/>
            <person name="Ohm R."/>
            <person name="Pangilinan J."/>
            <person name="Park H.-J."/>
            <person name="Ramirez L."/>
            <person name="Alfaro M."/>
            <person name="Sun H."/>
            <person name="Tritt A."/>
            <person name="Yoshinaga Y."/>
            <person name="Zwiers L.-H."/>
            <person name="Turgeon B."/>
            <person name="Goodwin S."/>
            <person name="Spatafora J."/>
            <person name="Crous P."/>
            <person name="Grigoriev I."/>
        </authorList>
    </citation>
    <scope>NUCLEOTIDE SEQUENCE</scope>
    <source>
        <strain evidence="2">CBS 627.86</strain>
    </source>
</reference>
<feature type="region of interest" description="Disordered" evidence="1">
    <location>
        <begin position="263"/>
        <end position="282"/>
    </location>
</feature>
<feature type="region of interest" description="Disordered" evidence="1">
    <location>
        <begin position="299"/>
        <end position="318"/>
    </location>
</feature>
<feature type="region of interest" description="Disordered" evidence="1">
    <location>
        <begin position="192"/>
        <end position="242"/>
    </location>
</feature>
<keyword evidence="3" id="KW-1185">Reference proteome</keyword>
<organism evidence="2 3">
    <name type="scientific">Lophiotrema nucula</name>
    <dbReference type="NCBI Taxonomy" id="690887"/>
    <lineage>
        <taxon>Eukaryota</taxon>
        <taxon>Fungi</taxon>
        <taxon>Dikarya</taxon>
        <taxon>Ascomycota</taxon>
        <taxon>Pezizomycotina</taxon>
        <taxon>Dothideomycetes</taxon>
        <taxon>Pleosporomycetidae</taxon>
        <taxon>Pleosporales</taxon>
        <taxon>Lophiotremataceae</taxon>
        <taxon>Lophiotrema</taxon>
    </lineage>
</organism>
<gene>
    <name evidence="2" type="ORF">BDV96DRAFT_601343</name>
</gene>
<dbReference type="AlphaFoldDB" id="A0A6A5Z4F3"/>
<feature type="compositionally biased region" description="Low complexity" evidence="1">
    <location>
        <begin position="269"/>
        <end position="282"/>
    </location>
</feature>